<feature type="domain" description="Glycosyl transferase family 1" evidence="1">
    <location>
        <begin position="331"/>
        <end position="491"/>
    </location>
</feature>
<dbReference type="InterPro" id="IPR028098">
    <property type="entry name" value="Glyco_trans_4-like_N"/>
</dbReference>
<dbReference type="Pfam" id="PF13579">
    <property type="entry name" value="Glyco_trans_4_4"/>
    <property type="match status" value="1"/>
</dbReference>
<keyword evidence="3" id="KW-0328">Glycosyltransferase</keyword>
<evidence type="ECO:0000313" key="3">
    <source>
        <dbReference type="EMBL" id="SPJ31509.1"/>
    </source>
</evidence>
<dbReference type="Gene3D" id="3.40.50.2000">
    <property type="entry name" value="Glycogen Phosphorylase B"/>
    <property type="match status" value="5"/>
</dbReference>
<dbReference type="RefSeq" id="WP_108792712.1">
    <property type="nucleotide sequence ID" value="NZ_ONZG01000029.1"/>
</dbReference>
<dbReference type="Pfam" id="PF13692">
    <property type="entry name" value="Glyco_trans_1_4"/>
    <property type="match status" value="1"/>
</dbReference>
<name>A0A2R8CGE7_9RHOB</name>
<dbReference type="PANTHER" id="PTHR12526">
    <property type="entry name" value="GLYCOSYLTRANSFERASE"/>
    <property type="match status" value="1"/>
</dbReference>
<dbReference type="OrthoDB" id="6813549at2"/>
<organism evidence="3 4">
    <name type="scientific">Falsiruegeria mediterranea M17</name>
    <dbReference type="NCBI Taxonomy" id="1200281"/>
    <lineage>
        <taxon>Bacteria</taxon>
        <taxon>Pseudomonadati</taxon>
        <taxon>Pseudomonadota</taxon>
        <taxon>Alphaproteobacteria</taxon>
        <taxon>Rhodobacterales</taxon>
        <taxon>Roseobacteraceae</taxon>
        <taxon>Falsiruegeria</taxon>
    </lineage>
</organism>
<dbReference type="InterPro" id="IPR001296">
    <property type="entry name" value="Glyco_trans_1"/>
</dbReference>
<keyword evidence="3" id="KW-0808">Transferase</keyword>
<evidence type="ECO:0000313" key="4">
    <source>
        <dbReference type="Proteomes" id="UP000244898"/>
    </source>
</evidence>
<dbReference type="SUPFAM" id="SSF53756">
    <property type="entry name" value="UDP-Glycosyltransferase/glycogen phosphorylase"/>
    <property type="match status" value="3"/>
</dbReference>
<protein>
    <submittedName>
        <fullName evidence="3">2-deoxystreptamine glucosyltransferase</fullName>
        <ecNumber evidence="3">2.4.1.284</ecNumber>
    </submittedName>
</protein>
<dbReference type="Pfam" id="PF00534">
    <property type="entry name" value="Glycos_transf_1"/>
    <property type="match status" value="1"/>
</dbReference>
<dbReference type="EC" id="2.4.1.284" evidence="3"/>
<dbReference type="GO" id="GO:0102318">
    <property type="term" value="F:2-deoxystreptamine glucosyltransferase activity"/>
    <property type="evidence" value="ECO:0007669"/>
    <property type="project" value="UniProtKB-EC"/>
</dbReference>
<dbReference type="Proteomes" id="UP000244898">
    <property type="component" value="Unassembled WGS sequence"/>
</dbReference>
<evidence type="ECO:0000259" key="2">
    <source>
        <dbReference type="Pfam" id="PF13579"/>
    </source>
</evidence>
<sequence length="1631" mass="182231">MSIASFAKNLTLSFDTEDRPITDAEKDVLFEALASDEADLATKLALLSFVNGIGETSEIAGATDTLITQLREEGRNVSESLQQISGFVNMFLAGFILPERRAPRTRSMQRTVLNFYHALPPFHTSGYAMRSHALATAARNHGAWQHKHHSRIGYPWDVRGKHRNPNARTTWYDGTPYLHDRGTIGARGDLRAHILAATAAIRRAIYLERPSVVQAASAYVNALPVLIAAREMGVPFVYEVRGLWEITAAMGRPHWKNTDRFKIDFDIECMIAREADGVIAITNGVRDELIRRGVDADNIVLSPNSVSDGSLENLPCDQDLQDELGLLPGIPTLGYIGSFVKYEGLEMLVEACQKLRQEGYEFNLLLVGDGPHYQTFKNNLDEMGCVDTVILPGRVPHEEVARYYSLIDITVFPRLSYEVCELVSPLKPLEALLLEKLVIGSSVGGIREIIEHEKNGLIFEAGSTGALTDQLRVVLSSPEEFDALRKKGREWVLENRKWSQNIATVEELLTRVSHPVMQPLEAPIPVTPGQIVSAQASVNGESDTLDFIYTDAQGHVIQLQEELVATAREKEIPVDNIVPQNAIQLIDVTSRNQNQVNVSNAPLETYTRIDAVSRHPLNQTCLVTSEPLETREIHVTPGMNYSLVVDVVTPAQVPNHALIGLVLLDGEKEAVLKTGLLTVDERSDAVYCYLQKEEGEQVINFRVPDTVSKISIYVQKWSGKKLRSAEVSSHLQLKTVGEYTKTRHLRLADRSENDITSSDELVLKKAPVIATMAVEPGRRYELTFETQPAPRKTPPSMRAGIITFKGTDENGTGDAVAFPGLRFSDNLDSYYEYFTCGQKEKIPVTIPEGVNQLELGLACWSASDRSIICSDAVLLSEKTDQEFSLNWNVDRTKSNILLFADLDVNLVDGSAVWMVSIANALSRLDNVQVHVLLRKPITESPFVDDLNSIENCRIIDAVSHFQGGSSFSSKESPEIISRLDEMVGGFDYLVLRGFQVNYALTKNARLNGRLCPYLTDIPQTDDTLEQEKQDQIELIFRRAGRIFLQSDWLISFVKRKFPAHVDKLFKLPPMLPEVAEKATVRAGAFPVQEALAAPKTDTLKIVYAGKMAPEWGILELFDAFDTLRHERPDLELHVLGSKVHNPPEDPEYYDKVISRLGSGNGIVWQRSLDRQTVLQMLQSFDVGWSWRDPEFENSNLELSTKLLEYGASGLPVILTRTDRYEQLLGKDYPLLADNYAGALEAMRLALDSAETRQAAADRLGSILAPHAMAAVSRCALAPALPMRTKRQERILLTGHDLKFSGDIQASLVAQGYSVCTDLWAGHERHDEVASTNLLLSSDIIFCEWALGNLVWYSHRVQPGQKLIARLHAQEIFTDYPRAVKWDAVDTVIFVSENYRRMGIEQFGIPEEKCVVIPNSVDMNWFSPVGQPVRGKRLGIMGIVPWLKRPDRAVRILELLREEDPEFSLSIKGKLPSDYPWMRNRSEEGRLYTELTRHIIATPGLKEAISFDGFGHDVPVWASGIDFILSTSDRESFHLAIPEAAATGAQPVILPWEGAQEIYPENWVVADEEAAAEFILRKVAFSQKTRKRHAAKNRDYVARTFSLQSVSNMILDLIQADPQIPVPSSEQKRKDA</sequence>
<keyword evidence="4" id="KW-1185">Reference proteome</keyword>
<dbReference type="EMBL" id="ONZG01000029">
    <property type="protein sequence ID" value="SPJ31509.1"/>
    <property type="molecule type" value="Genomic_DNA"/>
</dbReference>
<dbReference type="CDD" id="cd03801">
    <property type="entry name" value="GT4_PimA-like"/>
    <property type="match status" value="2"/>
</dbReference>
<accession>A0A2R8CGE7</accession>
<reference evidence="4" key="1">
    <citation type="submission" date="2018-03" db="EMBL/GenBank/DDBJ databases">
        <authorList>
            <person name="Rodrigo-Torres L."/>
            <person name="Arahal R. D."/>
            <person name="Lucena T."/>
        </authorList>
    </citation>
    <scope>NUCLEOTIDE SEQUENCE [LARGE SCALE GENOMIC DNA]</scope>
    <source>
        <strain evidence="4">CECT 7615</strain>
    </source>
</reference>
<evidence type="ECO:0000259" key="1">
    <source>
        <dbReference type="Pfam" id="PF00534"/>
    </source>
</evidence>
<proteinExistence type="predicted"/>
<feature type="domain" description="Glycosyltransferase subfamily 4-like N-terminal" evidence="2">
    <location>
        <begin position="185"/>
        <end position="304"/>
    </location>
</feature>
<gene>
    <name evidence="3" type="primary">kanF</name>
    <name evidence="3" type="ORF">TRM7615_05052</name>
</gene>